<sequence length="493" mass="56359">MTLDTKHTHFLGRSSSLAFVRTAMALKQEYTQSDDPDSSDCSRDTPEPRLNTRKPEYWDATSLLVRPEPPYPPDAFPIPALMTSLIEAFFCHLNVYFPLLHRPTFEKGIEDGLHLRDDSFGATVLLVCAVGSRFASDDSVLPPETKSWHWAGWPWFRRVSATRKLVHLSSPSVYDLQVCALLTWYIAASPVPHAMYAIIGHGIRLAQDMGAHRRTTYGPRLTVEDELKKRAFWCLIGMERGMCDKLGRPYNIHDEDFDIDLPVECDDEYWINDDPELEFKQPPGKPSTVSMFVHLLRLGRILAHAYRTIYCIPVDKSLANPDNAQRVVSELDSELNRFITSIPEHLKLDLQQDNFVFLNQSALLYASYYTLQITVHRSFVPLPRRRSPLSFPSLAICTNAARSCIRLLERQYTRLGTSLFLHWHQMSLFTCSVIILLNVWHGKIAGIAINTAKELEDVQKAMTILQALESRWSTAARLWDILHEIVEAMHRPA</sequence>
<evidence type="ECO:0000256" key="1">
    <source>
        <dbReference type="ARBA" id="ARBA00023242"/>
    </source>
</evidence>
<proteinExistence type="predicted"/>
<dbReference type="PANTHER" id="PTHR46910:SF38">
    <property type="entry name" value="ZN(2)-C6 FUNGAL-TYPE DOMAIN-CONTAINING PROTEIN"/>
    <property type="match status" value="1"/>
</dbReference>
<dbReference type="OrthoDB" id="4456959at2759"/>
<dbReference type="Proteomes" id="UP000053257">
    <property type="component" value="Unassembled WGS sequence"/>
</dbReference>
<dbReference type="InterPro" id="IPR050987">
    <property type="entry name" value="AtrR-like"/>
</dbReference>
<keyword evidence="1" id="KW-0539">Nucleus</keyword>
<feature type="region of interest" description="Disordered" evidence="2">
    <location>
        <begin position="29"/>
        <end position="53"/>
    </location>
</feature>
<dbReference type="InterPro" id="IPR007219">
    <property type="entry name" value="XnlR_reg_dom"/>
</dbReference>
<dbReference type="AlphaFoldDB" id="A0A0C3RVP2"/>
<feature type="domain" description="Xylanolytic transcriptional activator regulatory" evidence="3">
    <location>
        <begin position="195"/>
        <end position="268"/>
    </location>
</feature>
<dbReference type="Pfam" id="PF04082">
    <property type="entry name" value="Fungal_trans"/>
    <property type="match status" value="1"/>
</dbReference>
<keyword evidence="5" id="KW-1185">Reference proteome</keyword>
<name>A0A0C3RVP2_PHLG1</name>
<dbReference type="GO" id="GO:0003677">
    <property type="term" value="F:DNA binding"/>
    <property type="evidence" value="ECO:0007669"/>
    <property type="project" value="InterPro"/>
</dbReference>
<accession>A0A0C3RVP2</accession>
<evidence type="ECO:0000259" key="3">
    <source>
        <dbReference type="SMART" id="SM00906"/>
    </source>
</evidence>
<dbReference type="EMBL" id="KN840544">
    <property type="protein sequence ID" value="KIP05406.1"/>
    <property type="molecule type" value="Genomic_DNA"/>
</dbReference>
<dbReference type="GO" id="GO:0003700">
    <property type="term" value="F:DNA-binding transcription factor activity"/>
    <property type="evidence" value="ECO:0007669"/>
    <property type="project" value="InterPro"/>
</dbReference>
<dbReference type="SMART" id="SM00906">
    <property type="entry name" value="Fungal_trans"/>
    <property type="match status" value="1"/>
</dbReference>
<dbReference type="PANTHER" id="PTHR46910">
    <property type="entry name" value="TRANSCRIPTION FACTOR PDR1"/>
    <property type="match status" value="1"/>
</dbReference>
<feature type="non-terminal residue" evidence="4">
    <location>
        <position position="493"/>
    </location>
</feature>
<dbReference type="GO" id="GO:0008270">
    <property type="term" value="F:zinc ion binding"/>
    <property type="evidence" value="ECO:0007669"/>
    <property type="project" value="InterPro"/>
</dbReference>
<dbReference type="STRING" id="745531.A0A0C3RVP2"/>
<evidence type="ECO:0000256" key="2">
    <source>
        <dbReference type="SAM" id="MobiDB-lite"/>
    </source>
</evidence>
<dbReference type="CDD" id="cd12148">
    <property type="entry name" value="fungal_TF_MHR"/>
    <property type="match status" value="1"/>
</dbReference>
<organism evidence="4 5">
    <name type="scientific">Phlebiopsis gigantea (strain 11061_1 CR5-6)</name>
    <name type="common">White-rot fungus</name>
    <name type="synonym">Peniophora gigantea</name>
    <dbReference type="NCBI Taxonomy" id="745531"/>
    <lineage>
        <taxon>Eukaryota</taxon>
        <taxon>Fungi</taxon>
        <taxon>Dikarya</taxon>
        <taxon>Basidiomycota</taxon>
        <taxon>Agaricomycotina</taxon>
        <taxon>Agaricomycetes</taxon>
        <taxon>Polyporales</taxon>
        <taxon>Phanerochaetaceae</taxon>
        <taxon>Phlebiopsis</taxon>
    </lineage>
</organism>
<protein>
    <recommendedName>
        <fullName evidence="3">Xylanolytic transcriptional activator regulatory domain-containing protein</fullName>
    </recommendedName>
</protein>
<evidence type="ECO:0000313" key="5">
    <source>
        <dbReference type="Proteomes" id="UP000053257"/>
    </source>
</evidence>
<evidence type="ECO:0000313" key="4">
    <source>
        <dbReference type="EMBL" id="KIP05406.1"/>
    </source>
</evidence>
<dbReference type="HOGENOM" id="CLU_006019_3_1_1"/>
<reference evidence="4 5" key="1">
    <citation type="journal article" date="2014" name="PLoS Genet.">
        <title>Analysis of the Phlebiopsis gigantea genome, transcriptome and secretome provides insight into its pioneer colonization strategies of wood.</title>
        <authorList>
            <person name="Hori C."/>
            <person name="Ishida T."/>
            <person name="Igarashi K."/>
            <person name="Samejima M."/>
            <person name="Suzuki H."/>
            <person name="Master E."/>
            <person name="Ferreira P."/>
            <person name="Ruiz-Duenas F.J."/>
            <person name="Held B."/>
            <person name="Canessa P."/>
            <person name="Larrondo L.F."/>
            <person name="Schmoll M."/>
            <person name="Druzhinina I.S."/>
            <person name="Kubicek C.P."/>
            <person name="Gaskell J.A."/>
            <person name="Kersten P."/>
            <person name="St John F."/>
            <person name="Glasner J."/>
            <person name="Sabat G."/>
            <person name="Splinter BonDurant S."/>
            <person name="Syed K."/>
            <person name="Yadav J."/>
            <person name="Mgbeahuruike A.C."/>
            <person name="Kovalchuk A."/>
            <person name="Asiegbu F.O."/>
            <person name="Lackner G."/>
            <person name="Hoffmeister D."/>
            <person name="Rencoret J."/>
            <person name="Gutierrez A."/>
            <person name="Sun H."/>
            <person name="Lindquist E."/>
            <person name="Barry K."/>
            <person name="Riley R."/>
            <person name="Grigoriev I.V."/>
            <person name="Henrissat B."/>
            <person name="Kues U."/>
            <person name="Berka R.M."/>
            <person name="Martinez A.T."/>
            <person name="Covert S.F."/>
            <person name="Blanchette R.A."/>
            <person name="Cullen D."/>
        </authorList>
    </citation>
    <scope>NUCLEOTIDE SEQUENCE [LARGE SCALE GENOMIC DNA]</scope>
    <source>
        <strain evidence="4 5">11061_1 CR5-6</strain>
    </source>
</reference>
<dbReference type="GO" id="GO:0006351">
    <property type="term" value="P:DNA-templated transcription"/>
    <property type="evidence" value="ECO:0007669"/>
    <property type="project" value="InterPro"/>
</dbReference>
<gene>
    <name evidence="4" type="ORF">PHLGIDRAFT_92212</name>
</gene>